<dbReference type="GO" id="GO:0008270">
    <property type="term" value="F:zinc ion binding"/>
    <property type="evidence" value="ECO:0007669"/>
    <property type="project" value="UniProtKB-KW"/>
</dbReference>
<dbReference type="GO" id="GO:0000981">
    <property type="term" value="F:DNA-binding transcription factor activity, RNA polymerase II-specific"/>
    <property type="evidence" value="ECO:0007669"/>
    <property type="project" value="TreeGrafter"/>
</dbReference>
<dbReference type="SUPFAM" id="SSF103637">
    <property type="entry name" value="CCHHC domain"/>
    <property type="match status" value="1"/>
</dbReference>
<dbReference type="FunFam" id="4.10.320.30:FF:000001">
    <property type="entry name" value="Myelin transcription factor 1-like, a"/>
    <property type="match status" value="1"/>
</dbReference>
<feature type="region of interest" description="Disordered" evidence="11">
    <location>
        <begin position="122"/>
        <end position="143"/>
    </location>
</feature>
<evidence type="ECO:0000256" key="10">
    <source>
        <dbReference type="PROSITE-ProRule" id="PRU01143"/>
    </source>
</evidence>
<keyword evidence="5 10" id="KW-0863">Zinc-finger</keyword>
<keyword evidence="9" id="KW-0539">Nucleus</keyword>
<dbReference type="EMBL" id="JASDAP010000017">
    <property type="protein sequence ID" value="KAK1888660.1"/>
    <property type="molecule type" value="Genomic_DNA"/>
</dbReference>
<evidence type="ECO:0000313" key="12">
    <source>
        <dbReference type="EMBL" id="KAK1888660.1"/>
    </source>
</evidence>
<dbReference type="AlphaFoldDB" id="A0AAD9BRB5"/>
<evidence type="ECO:0000256" key="6">
    <source>
        <dbReference type="ARBA" id="ARBA00022833"/>
    </source>
</evidence>
<evidence type="ECO:0000256" key="5">
    <source>
        <dbReference type="ARBA" id="ARBA00022771"/>
    </source>
</evidence>
<evidence type="ECO:0000256" key="7">
    <source>
        <dbReference type="ARBA" id="ARBA00023015"/>
    </source>
</evidence>
<evidence type="ECO:0000256" key="9">
    <source>
        <dbReference type="ARBA" id="ARBA00023242"/>
    </source>
</evidence>
<dbReference type="Proteomes" id="UP001228049">
    <property type="component" value="Unassembled WGS sequence"/>
</dbReference>
<sequence length="290" mass="31680">MEVNAVKKRHRTRSKGVRAAVEAVTQELFSCPTPGCDGSGHVSGKYARHRSVYGCPLAKKRKALEKQPLEPAAKRRPFLSGGEEVVYTNYQNENIYGSRIGAPHTPPFSQFLCSHSPSLSSKSTARLREESSSGAGNGTGEDYENYDELVAKSLLNLGKIAEDAAYQAMTESEMNSNSSNRELSVDLDSDVVRETVDSLKLLAQGHGNMMPDEGYPEVGGDIGHANGRQGIGADESEEEVCLSSLECLRNQCFDLARKLSETQSCDHPALHALHHQLQNPSDHSMMHHLN</sequence>
<dbReference type="Gene3D" id="4.10.320.30">
    <property type="match status" value="1"/>
</dbReference>
<evidence type="ECO:0000256" key="4">
    <source>
        <dbReference type="ARBA" id="ARBA00022737"/>
    </source>
</evidence>
<dbReference type="PANTHER" id="PTHR10816:SF20">
    <property type="entry name" value="MYELIN TRANSCRIPTION FACTOR 1-LIKE PROTEIN"/>
    <property type="match status" value="1"/>
</dbReference>
<name>A0AAD9BRB5_DISEL</name>
<comment type="similarity">
    <text evidence="2">Belongs to the MYT1 family.</text>
</comment>
<reference evidence="12" key="1">
    <citation type="submission" date="2023-04" db="EMBL/GenBank/DDBJ databases">
        <title>Chromosome-level genome of Chaenocephalus aceratus.</title>
        <authorList>
            <person name="Park H."/>
        </authorList>
    </citation>
    <scope>NUCLEOTIDE SEQUENCE</scope>
    <source>
        <strain evidence="12">DE</strain>
        <tissue evidence="12">Muscle</tissue>
    </source>
</reference>
<dbReference type="Pfam" id="PF01530">
    <property type="entry name" value="zf-C2HC"/>
    <property type="match status" value="1"/>
</dbReference>
<evidence type="ECO:0000256" key="11">
    <source>
        <dbReference type="SAM" id="MobiDB-lite"/>
    </source>
</evidence>
<keyword evidence="4" id="KW-0677">Repeat</keyword>
<keyword evidence="8" id="KW-0804">Transcription</keyword>
<dbReference type="PANTHER" id="PTHR10816">
    <property type="entry name" value="MYELIN TRANSCRIPTION FACTOR 1-RELATED"/>
    <property type="match status" value="1"/>
</dbReference>
<comment type="caution">
    <text evidence="12">The sequence shown here is derived from an EMBL/GenBank/DDBJ whole genome shotgun (WGS) entry which is preliminary data.</text>
</comment>
<evidence type="ECO:0000313" key="13">
    <source>
        <dbReference type="Proteomes" id="UP001228049"/>
    </source>
</evidence>
<keyword evidence="6" id="KW-0862">Zinc</keyword>
<evidence type="ECO:0000256" key="2">
    <source>
        <dbReference type="ARBA" id="ARBA00010194"/>
    </source>
</evidence>
<accession>A0AAD9BRB5</accession>
<dbReference type="GO" id="GO:0005634">
    <property type="term" value="C:nucleus"/>
    <property type="evidence" value="ECO:0007669"/>
    <property type="project" value="UniProtKB-SubCell"/>
</dbReference>
<dbReference type="InterPro" id="IPR036060">
    <property type="entry name" value="Znf_C2H2C_sf"/>
</dbReference>
<feature type="non-terminal residue" evidence="12">
    <location>
        <position position="1"/>
    </location>
</feature>
<evidence type="ECO:0000256" key="1">
    <source>
        <dbReference type="ARBA" id="ARBA00004123"/>
    </source>
</evidence>
<dbReference type="InterPro" id="IPR002515">
    <property type="entry name" value="Znf_C2H2C"/>
</dbReference>
<protein>
    <submittedName>
        <fullName evidence="12">Myelin transcription factor 1-like protein</fullName>
    </submittedName>
</protein>
<keyword evidence="3" id="KW-0479">Metal-binding</keyword>
<evidence type="ECO:0000256" key="3">
    <source>
        <dbReference type="ARBA" id="ARBA00022723"/>
    </source>
</evidence>
<comment type="subcellular location">
    <subcellularLocation>
        <location evidence="1">Nucleus</location>
    </subcellularLocation>
</comment>
<evidence type="ECO:0000256" key="8">
    <source>
        <dbReference type="ARBA" id="ARBA00023163"/>
    </source>
</evidence>
<keyword evidence="13" id="KW-1185">Reference proteome</keyword>
<gene>
    <name evidence="12" type="ORF">KUDE01_013340</name>
</gene>
<proteinExistence type="inferred from homology"/>
<keyword evidence="7" id="KW-0805">Transcription regulation</keyword>
<dbReference type="GO" id="GO:0000978">
    <property type="term" value="F:RNA polymerase II cis-regulatory region sequence-specific DNA binding"/>
    <property type="evidence" value="ECO:0007669"/>
    <property type="project" value="TreeGrafter"/>
</dbReference>
<organism evidence="12 13">
    <name type="scientific">Dissostichus eleginoides</name>
    <name type="common">Patagonian toothfish</name>
    <name type="synonym">Dissostichus amissus</name>
    <dbReference type="NCBI Taxonomy" id="100907"/>
    <lineage>
        <taxon>Eukaryota</taxon>
        <taxon>Metazoa</taxon>
        <taxon>Chordata</taxon>
        <taxon>Craniata</taxon>
        <taxon>Vertebrata</taxon>
        <taxon>Euteleostomi</taxon>
        <taxon>Actinopterygii</taxon>
        <taxon>Neopterygii</taxon>
        <taxon>Teleostei</taxon>
        <taxon>Neoteleostei</taxon>
        <taxon>Acanthomorphata</taxon>
        <taxon>Eupercaria</taxon>
        <taxon>Perciformes</taxon>
        <taxon>Notothenioidei</taxon>
        <taxon>Nototheniidae</taxon>
        <taxon>Dissostichus</taxon>
    </lineage>
</organism>
<dbReference type="PROSITE" id="PS51802">
    <property type="entry name" value="ZF_CCHHC"/>
    <property type="match status" value="1"/>
</dbReference>